<dbReference type="GO" id="GO:0003007">
    <property type="term" value="P:heart morphogenesis"/>
    <property type="evidence" value="ECO:0007669"/>
    <property type="project" value="UniProtKB-ARBA"/>
</dbReference>
<accession>A0AAN8HWR9</accession>
<dbReference type="InterPro" id="IPR013098">
    <property type="entry name" value="Ig_I-set"/>
</dbReference>
<keyword evidence="5" id="KW-0597">Phosphoprotein</keyword>
<evidence type="ECO:0000256" key="7">
    <source>
        <dbReference type="ARBA" id="ARBA00023157"/>
    </source>
</evidence>
<dbReference type="FunFam" id="2.60.40.10:FF:000707">
    <property type="entry name" value="Obscurin, cytoskeletal calmodulin and titin-interacting RhoGEF"/>
    <property type="match status" value="4"/>
</dbReference>
<evidence type="ECO:0000256" key="6">
    <source>
        <dbReference type="ARBA" id="ARBA00022737"/>
    </source>
</evidence>
<feature type="region of interest" description="Disordered" evidence="10">
    <location>
        <begin position="2656"/>
        <end position="2676"/>
    </location>
</feature>
<evidence type="ECO:0000256" key="3">
    <source>
        <dbReference type="ARBA" id="ARBA00006692"/>
    </source>
</evidence>
<dbReference type="PANTHER" id="PTHR35971">
    <property type="entry name" value="SI:DKEY-31G6.6"/>
    <property type="match status" value="1"/>
</dbReference>
<dbReference type="InterPro" id="IPR013783">
    <property type="entry name" value="Ig-like_fold"/>
</dbReference>
<sequence length="3195" mass="356254">MGDTIPGGIVAAAKNRLQVVKGLEDVEVSECESCSFEVTLNLAFIEGVWSRDDMQLKSKPNWRISTHGKKHSLVLSRVALGDAGFFSFEANGVQTAGRLSVTARDIHIVKELEDVDTMERQPVNFLCEVNQEDLDGRWYRDDCRIRPGDNVKTNHHGKTHTLFFKSVRPEHAGEIKFTAERVSSYATLTVKELPVVIVRPLRVKIAMYRHRGLLECQVSRPNAQVRWYKNRKELVPSRKYQLISQDVYRQLTIDDVCSSDEDTYTCDAGDDNTCCQLLVEEQAISIVRGMSSVEVMEPEPALFQVETSLKQGTVHSLCLASTQSSMSGPVLFVAGKSRSTAQLTVNERPLEVAHPLEDVEAKEKSSVTLSCAFAPSPRVVRWFKGRTALKTSNKYSMKREGKRAHLTIHGLTGIDAGQYRCMAGGSQSTAHLNVEVRTLKLVKHLELVEIEEEGNARFSCELNYVVANVEWLLNNVRLYCNAINRIQHMGTMHSLTFKKLRPQESKVTFKTGLLSETTTLNVKERPAVFLRSLEDVVGEEQGEVCLQCEISKDTLTPVWRKDGTVLTAGDKHELLQFGKSMAMIIHSLSKEDAGLYTCDLGTSQTKAKVTVHDLHITIVQRMKTTSVLEGEICTFECNLSHNVDEEPFWTINGQVVVTDSRLQVINNGRNYKMTIRDAMLTDAGDVVFTIKDLSCRTMLFVKEKPVHIYRDLLNVKAVPGEDAELSCEITKPEATIRWLKNGHFIRPSPKYEMSVEKNLSRLVIKNTTINDSGEYCCEADGIATRAKLDIRELQHTFARELRETRAEEKGKVTLDCETRQPAKRVTWLKGMVELRSGRKYVIRQKGVLLSLTITCLETSDMDVYTCDVGTMQSRAQLTVQGQKVLILDELEDVECLESDTVTFRCRICPSDYIGVKWYLDETLLYTNDLNEIQMLPGGYHTLTFRQLARKDTGTISFAAGDKRSYASLLVRERRPTLIKALEDCEAIEGGGLVLFCVASKPCHILWYKDGCLMWNSSRYASSRSGCEARLTVREVCNSDAGVYECSAGSVTTRAVVTVRAIPAEFTQGLEPVEAREGETVTLSCEYSLPGAPFHWKRGVESLRPSDRVLMKQKKTLITLMIKALRPADSGEYTCQCRDHRTTASLKVQAIPITFVQQLKSMQAEEGNNVLLRCELSKPGVPVEWNKGHELLKNGVKHQMKRRDSMLELLIWKAVPEDSGLYSCVCADQRTSATVKINALPVTFKQKLRSVAVEEGGTAALRCELSKPVPFVEWRRRGSEVLTHGEKYRLRQRDVLLELRILDVTPEDSDIYTCICGDIESTATLTVNILPVTFRQKLGSVQVEEGQSVSLSCELSKAGVPVQWRLAGDLLQSGDKFQMKQREACVELTIREAEPGDSGVYSCVCREQKTKATVKVIAVPATFRVSLKGVEAEEGSSATLRCELSKKGVPVQWHRDAELLSELTGRGKFQTNHEGKVAQLTVLHVQPEDAGRYSCSTGEEKTCAELRVRRSPPSFKMPLGSQEETEGNSVVLRCELNKPASCVEWRRGGELLRNGDKYQMKKKELQVEMKVADITLDDAGDYICWCGEQSTTARISVNERPVRFLQDLKNVQVQEGNAVTLSCEVSKVSQVQWSRGPTPLSPGGEKHLMKQSGSTLELQIRKSQPEDSGSYSCVCGEARTTATVTITAIPVTFKQKLKDQEAVEEGAVTLRCELSKAGVAVEWRRDAQLLKDGEKYLMKQEGRIAEMQIRNLKLTDLGEYSCSVGTAVTSADIKVREIPVTFKVELEDVEVKEGDSGAFCCQISKPGAPVDWRKGRVVLKPGYKYEMKQEGRLTKLIINNMEESDAGKYTCKTKDSQSTAELTVRAPPITFKTKLRAQQVEEENSVTLSCELSKPGLTVEWRKDQELLNNDFKFQIKNRNSSMELTIKNSQLQDSGLYSCSYGDTKTSANVTITPIPLSFQMGLKNQEAPEGGNVSLRCELSRAGVSVQWWKAEDQLQQGGRYQMTLRGKTAEMHIRNVQPEDVGEYSCVFGEQKTTAEVSVRAAASVFFEKELESQAVMEGKPVLLSCQVSSANVPVTWKKDNAVLEADGRYVVKKNGPTHTLEIKKLLLEDAGEYCCISRGKKTCAKIIVRERVRVVSDLQGITVTAGEDAVFECDLTHADVSEGVWWLGQSPLQRNEMNQMTVRGRQQRLVLTMTTPDETGIVAFVIGEEKTSARLLVVPKATVLFEEKPKDVVIMEGESATLSCMISDFTSPLAWTRNHIPLRDGDKYEIRKEGKINLLIIRDVDPLDSGTYCCDTGDDQSSAKLTVTELPPFFQEELQSVEAEEGGSASLYCELSKLGVPIQWLKNRLPLRGSRKHDIRQDGCLLQLHIKHLQPEDSGSYTCQAGSAETSVTVTVKELPPFFTKELKRAEAEEGGSASLCCELSKPGVSVQWKKNRLPLRANRKYEMKQDGCLLQLNIKDLKPEDGGSYSCEAGSAETSATVTVKALEPTPPTVEPPPILPRAKGTVSKPAAPPDDQKPGLPEAKPVPPEPKKRAARKASITSLDKDVEPMFDIKQGGPPAGLLEKVVGATQNAKDNEVYKKVDEAMRQLEKDDGVDREVGEQAMPLETEKGVFVEKRRPGTRSEKLDKVEHNVAQSDTVLGDAVFDQKEKDVEESLKQAGKPLEKTSEVERKVRHPEKVLWKNIEDKKQPVKPMEKSIGDETLNMLEEKSTGQKVKVEEDELFKPPVRSKGKVAVGKEPLGYDTKESIVQSVKPAVNDSEDDQRDLKQVSTEAEQEKNTLKPVPSVDQLEKQSLAQPVKTLEKEAPPKPPARSKSKSKGGMEKQSSRDTETGQDERTMPRVVVKTTDDDRPMKEEVEEKPRLGTKLSSAKDTEIVEKLKQPVKDAEKDANAKQPIKQPVKPMRKELDQEMKLAVEPIRRQEDRQATNVSEGIPLLYISEDETFSEALTEMPSNHSIVRPPVSFVDGSTQPATLPPTTVPQKDQPPNEDSQEMDISVEDEPQMQEAAVKIQAAFKGFKTRRDMRPVFKEVFKNQSADLHDAVTLVCVAEGKTSMARWLRNGQQIINDQRCRVETTEGGVCTLVIKDLTLIDSGIYTCEVVNKFGMISYNGNLTVVPPQKPAPINQKPVHTLLAAITPLKVAPSKPEAETRLRTFLRLREVTKAVDQASPKDDREPMAPTPPPKTRLKFKGR</sequence>
<feature type="region of interest" description="Disordered" evidence="10">
    <location>
        <begin position="2733"/>
        <end position="2910"/>
    </location>
</feature>
<dbReference type="InterPro" id="IPR052385">
    <property type="entry name" value="Obscurin/Obscurin-like_Reg"/>
</dbReference>
<dbReference type="Gene3D" id="2.60.40.10">
    <property type="entry name" value="Immunoglobulins"/>
    <property type="match status" value="28"/>
</dbReference>
<feature type="region of interest" description="Disordered" evidence="10">
    <location>
        <begin position="2606"/>
        <end position="2638"/>
    </location>
</feature>
<reference evidence="12 13" key="1">
    <citation type="journal article" date="2023" name="Mol. Biol. Evol.">
        <title>Genomics of Secondarily Temperate Adaptation in the Only Non-Antarctic Icefish.</title>
        <authorList>
            <person name="Rivera-Colon A.G."/>
            <person name="Rayamajhi N."/>
            <person name="Minhas B.F."/>
            <person name="Madrigal G."/>
            <person name="Bilyk K.T."/>
            <person name="Yoon V."/>
            <person name="Hune M."/>
            <person name="Gregory S."/>
            <person name="Cheng C.H.C."/>
            <person name="Catchen J.M."/>
        </authorList>
    </citation>
    <scope>NUCLEOTIDE SEQUENCE [LARGE SCALE GENOMIC DNA]</scope>
    <source>
        <tissue evidence="12">White muscle</tissue>
    </source>
</reference>
<feature type="domain" description="Ig-like" evidence="11">
    <location>
        <begin position="1511"/>
        <end position="1595"/>
    </location>
</feature>
<evidence type="ECO:0000256" key="4">
    <source>
        <dbReference type="ARBA" id="ARBA00022490"/>
    </source>
</evidence>
<feature type="domain" description="Ig-like" evidence="11">
    <location>
        <begin position="975"/>
        <end position="1057"/>
    </location>
</feature>
<dbReference type="PROSITE" id="PS50835">
    <property type="entry name" value="IG_LIKE"/>
    <property type="match status" value="22"/>
</dbReference>
<evidence type="ECO:0000256" key="1">
    <source>
        <dbReference type="ARBA" id="ARBA00004123"/>
    </source>
</evidence>
<dbReference type="SMART" id="SM00406">
    <property type="entry name" value="IGv"/>
    <property type="match status" value="12"/>
</dbReference>
<gene>
    <name evidence="12" type="ORF">CgunFtcFv8_027414</name>
</gene>
<feature type="domain" description="Ig-like" evidence="11">
    <location>
        <begin position="1778"/>
        <end position="1862"/>
    </location>
</feature>
<protein>
    <recommendedName>
        <fullName evidence="11">Ig-like domain-containing protein</fullName>
    </recommendedName>
</protein>
<comment type="caution">
    <text evidence="12">The sequence shown here is derived from an EMBL/GenBank/DDBJ whole genome shotgun (WGS) entry which is preliminary data.</text>
</comment>
<keyword evidence="4" id="KW-0963">Cytoplasm</keyword>
<feature type="region of interest" description="Disordered" evidence="10">
    <location>
        <begin position="2968"/>
        <end position="2998"/>
    </location>
</feature>
<feature type="domain" description="Ig-like" evidence="11">
    <location>
        <begin position="795"/>
        <end position="878"/>
    </location>
</feature>
<feature type="domain" description="Ig-like" evidence="11">
    <location>
        <begin position="1600"/>
        <end position="1684"/>
    </location>
</feature>
<evidence type="ECO:0000256" key="8">
    <source>
        <dbReference type="ARBA" id="ARBA00023242"/>
    </source>
</evidence>
<feature type="domain" description="Ig-like" evidence="11">
    <location>
        <begin position="1330"/>
        <end position="1414"/>
    </location>
</feature>
<evidence type="ECO:0000313" key="13">
    <source>
        <dbReference type="Proteomes" id="UP001331515"/>
    </source>
</evidence>
<keyword evidence="7" id="KW-1015">Disulfide bond</keyword>
<dbReference type="Pfam" id="PF07679">
    <property type="entry name" value="I-set"/>
    <property type="match status" value="24"/>
</dbReference>
<feature type="domain" description="Ig-like" evidence="11">
    <location>
        <begin position="526"/>
        <end position="610"/>
    </location>
</feature>
<comment type="subcellular location">
    <subcellularLocation>
        <location evidence="2">Cytoplasm</location>
    </subcellularLocation>
    <subcellularLocation>
        <location evidence="1">Nucleus</location>
    </subcellularLocation>
</comment>
<feature type="domain" description="Ig-like" evidence="11">
    <location>
        <begin position="1240"/>
        <end position="1325"/>
    </location>
</feature>
<feature type="domain" description="Ig-like" evidence="11">
    <location>
        <begin position="194"/>
        <end position="285"/>
    </location>
</feature>
<keyword evidence="6" id="KW-0677">Repeat</keyword>
<evidence type="ECO:0000256" key="9">
    <source>
        <dbReference type="ARBA" id="ARBA00023319"/>
    </source>
</evidence>
<dbReference type="InterPro" id="IPR036179">
    <property type="entry name" value="Ig-like_dom_sf"/>
</dbReference>
<feature type="domain" description="Ig-like" evidence="11">
    <location>
        <begin position="1062"/>
        <end position="1146"/>
    </location>
</feature>
<dbReference type="InterPro" id="IPR003599">
    <property type="entry name" value="Ig_sub"/>
</dbReference>
<dbReference type="SMART" id="SM00409">
    <property type="entry name" value="IG"/>
    <property type="match status" value="28"/>
</dbReference>
<proteinExistence type="inferred from homology"/>
<feature type="domain" description="Ig-like" evidence="11">
    <location>
        <begin position="349"/>
        <end position="433"/>
    </location>
</feature>
<dbReference type="CDD" id="cd23767">
    <property type="entry name" value="IQCD"/>
    <property type="match status" value="1"/>
</dbReference>
<feature type="domain" description="Ig-like" evidence="11">
    <location>
        <begin position="1956"/>
        <end position="2040"/>
    </location>
</feature>
<feature type="domain" description="Ig-like" evidence="11">
    <location>
        <begin position="2314"/>
        <end position="2398"/>
    </location>
</feature>
<feature type="domain" description="Ig-like" evidence="11">
    <location>
        <begin position="1689"/>
        <end position="1773"/>
    </location>
</feature>
<dbReference type="GO" id="GO:0055013">
    <property type="term" value="P:cardiac muscle cell development"/>
    <property type="evidence" value="ECO:0007669"/>
    <property type="project" value="UniProtKB-ARBA"/>
</dbReference>
<keyword evidence="9" id="KW-0393">Immunoglobulin domain</keyword>
<feature type="compositionally biased region" description="Basic and acidic residues" evidence="10">
    <location>
        <begin position="2612"/>
        <end position="2636"/>
    </location>
</feature>
<evidence type="ECO:0000313" key="12">
    <source>
        <dbReference type="EMBL" id="KAK5931251.1"/>
    </source>
</evidence>
<evidence type="ECO:0000259" key="11">
    <source>
        <dbReference type="PROSITE" id="PS50835"/>
    </source>
</evidence>
<feature type="compositionally biased region" description="Basic and acidic residues" evidence="10">
    <location>
        <begin position="2873"/>
        <end position="2895"/>
    </location>
</feature>
<name>A0AAN8HWR9_CHAGU</name>
<dbReference type="SUPFAM" id="SSF48726">
    <property type="entry name" value="Immunoglobulin"/>
    <property type="match status" value="27"/>
</dbReference>
<feature type="domain" description="Ig-like" evidence="11">
    <location>
        <begin position="2222"/>
        <end position="2309"/>
    </location>
</feature>
<evidence type="ECO:0000256" key="5">
    <source>
        <dbReference type="ARBA" id="ARBA00022553"/>
    </source>
</evidence>
<feature type="compositionally biased region" description="Basic and acidic residues" evidence="10">
    <location>
        <begin position="2850"/>
        <end position="2866"/>
    </location>
</feature>
<dbReference type="InterPro" id="IPR000048">
    <property type="entry name" value="IQ_motif_EF-hand-BS"/>
</dbReference>
<dbReference type="SMART" id="SM00015">
    <property type="entry name" value="IQ"/>
    <property type="match status" value="1"/>
</dbReference>
<dbReference type="SMART" id="SM00408">
    <property type="entry name" value="IGc2"/>
    <property type="match status" value="22"/>
</dbReference>
<dbReference type="EMBL" id="JAURVH010001516">
    <property type="protein sequence ID" value="KAK5931251.1"/>
    <property type="molecule type" value="Genomic_DNA"/>
</dbReference>
<feature type="region of interest" description="Disordered" evidence="10">
    <location>
        <begin position="1633"/>
        <end position="1669"/>
    </location>
</feature>
<dbReference type="InterPro" id="IPR007110">
    <property type="entry name" value="Ig-like_dom"/>
</dbReference>
<evidence type="ECO:0000256" key="2">
    <source>
        <dbReference type="ARBA" id="ARBA00004496"/>
    </source>
</evidence>
<feature type="domain" description="Ig-like" evidence="11">
    <location>
        <begin position="1151"/>
        <end position="1235"/>
    </location>
</feature>
<feature type="domain" description="Ig-like" evidence="11">
    <location>
        <begin position="1419"/>
        <end position="1494"/>
    </location>
</feature>
<feature type="compositionally biased region" description="Pro residues" evidence="10">
    <location>
        <begin position="2493"/>
        <end position="2504"/>
    </location>
</feature>
<feature type="compositionally biased region" description="Basic and acidic residues" evidence="10">
    <location>
        <begin position="2824"/>
        <end position="2843"/>
    </location>
</feature>
<dbReference type="InterPro" id="IPR003598">
    <property type="entry name" value="Ig_sub2"/>
</dbReference>
<dbReference type="Proteomes" id="UP001331515">
    <property type="component" value="Unassembled WGS sequence"/>
</dbReference>
<keyword evidence="13" id="KW-1185">Reference proteome</keyword>
<dbReference type="GO" id="GO:0005634">
    <property type="term" value="C:nucleus"/>
    <property type="evidence" value="ECO:0007669"/>
    <property type="project" value="UniProtKB-SubCell"/>
</dbReference>
<organism evidence="12 13">
    <name type="scientific">Champsocephalus gunnari</name>
    <name type="common">Mackerel icefish</name>
    <dbReference type="NCBI Taxonomy" id="52237"/>
    <lineage>
        <taxon>Eukaryota</taxon>
        <taxon>Metazoa</taxon>
        <taxon>Chordata</taxon>
        <taxon>Craniata</taxon>
        <taxon>Vertebrata</taxon>
        <taxon>Euteleostomi</taxon>
        <taxon>Actinopterygii</taxon>
        <taxon>Neopterygii</taxon>
        <taxon>Teleostei</taxon>
        <taxon>Neoteleostei</taxon>
        <taxon>Acanthomorphata</taxon>
        <taxon>Eupercaria</taxon>
        <taxon>Perciformes</taxon>
        <taxon>Notothenioidei</taxon>
        <taxon>Channichthyidae</taxon>
        <taxon>Champsocephalus</taxon>
    </lineage>
</organism>
<feature type="domain" description="Ig-like" evidence="11">
    <location>
        <begin position="2403"/>
        <end position="2487"/>
    </location>
</feature>
<dbReference type="FunFam" id="2.60.40.10:FF:000050">
    <property type="entry name" value="Titin isoform B"/>
    <property type="match status" value="3"/>
</dbReference>
<feature type="compositionally biased region" description="Basic and acidic residues" evidence="10">
    <location>
        <begin position="3166"/>
        <end position="3179"/>
    </location>
</feature>
<dbReference type="FunFam" id="2.60.40.10:FF:000228">
    <property type="entry name" value="obscurin isoform X4"/>
    <property type="match status" value="3"/>
</dbReference>
<dbReference type="InterPro" id="IPR013106">
    <property type="entry name" value="Ig_V-set"/>
</dbReference>
<keyword evidence="8" id="KW-0539">Nucleus</keyword>
<feature type="domain" description="Ig-like" evidence="11">
    <location>
        <begin position="3029"/>
        <end position="3117"/>
    </location>
</feature>
<feature type="region of interest" description="Disordered" evidence="10">
    <location>
        <begin position="3166"/>
        <end position="3195"/>
    </location>
</feature>
<comment type="similarity">
    <text evidence="3">Belongs to the protein kinase superfamily. CAMK Ser/Thr protein kinase family.</text>
</comment>
<feature type="region of interest" description="Disordered" evidence="10">
    <location>
        <begin position="2492"/>
        <end position="2547"/>
    </location>
</feature>
<dbReference type="PROSITE" id="PS50096">
    <property type="entry name" value="IQ"/>
    <property type="match status" value="1"/>
</dbReference>
<dbReference type="GO" id="GO:0005737">
    <property type="term" value="C:cytoplasm"/>
    <property type="evidence" value="ECO:0007669"/>
    <property type="project" value="UniProtKB-SubCell"/>
</dbReference>
<feature type="domain" description="Ig-like" evidence="11">
    <location>
        <begin position="705"/>
        <end position="789"/>
    </location>
</feature>
<dbReference type="PANTHER" id="PTHR35971:SF5">
    <property type="entry name" value="OBSCURIN LIKE CYTOSKELETAL ADAPTOR 1"/>
    <property type="match status" value="1"/>
</dbReference>
<dbReference type="CDD" id="cd00096">
    <property type="entry name" value="Ig"/>
    <property type="match status" value="7"/>
</dbReference>
<dbReference type="FunFam" id="2.60.40.10:FF:000107">
    <property type="entry name" value="Myosin, light chain kinase a"/>
    <property type="match status" value="1"/>
</dbReference>
<feature type="domain" description="Ig-like" evidence="11">
    <location>
        <begin position="2045"/>
        <end position="2118"/>
    </location>
</feature>
<evidence type="ECO:0000256" key="10">
    <source>
        <dbReference type="SAM" id="MobiDB-lite"/>
    </source>
</evidence>
<feature type="domain" description="Ig-like" evidence="11">
    <location>
        <begin position="1866"/>
        <end position="1951"/>
    </location>
</feature>